<sequence length="105" mass="12154">MSILAFPFAVHSDPISKHFQGIINIRSEVSAMRSLARESRLKFPASNVVPYWLLCYWRLVKLETRGDFAKAWEMLPDHLPNWSFCPTVEQLAVALVDHELAERRT</sequence>
<dbReference type="AlphaFoldDB" id="A0A7C1PHS4"/>
<comment type="caution">
    <text evidence="1">The sequence shown here is derived from an EMBL/GenBank/DDBJ whole genome shotgun (WGS) entry which is preliminary data.</text>
</comment>
<reference evidence="1" key="1">
    <citation type="journal article" date="2020" name="mSystems">
        <title>Genome- and Community-Level Interaction Insights into Carbon Utilization and Element Cycling Functions of Hydrothermarchaeota in Hydrothermal Sediment.</title>
        <authorList>
            <person name="Zhou Z."/>
            <person name="Liu Y."/>
            <person name="Xu W."/>
            <person name="Pan J."/>
            <person name="Luo Z.H."/>
            <person name="Li M."/>
        </authorList>
    </citation>
    <scope>NUCLEOTIDE SEQUENCE [LARGE SCALE GENOMIC DNA]</scope>
    <source>
        <strain evidence="1">SpSt-243</strain>
    </source>
</reference>
<dbReference type="EMBL" id="DSKI01000722">
    <property type="protein sequence ID" value="HEB44776.1"/>
    <property type="molecule type" value="Genomic_DNA"/>
</dbReference>
<gene>
    <name evidence="1" type="ORF">ENP70_14035</name>
</gene>
<proteinExistence type="predicted"/>
<accession>A0A7C1PHS4</accession>
<organism evidence="1">
    <name type="scientific">Agrobacterium albertimagni</name>
    <dbReference type="NCBI Taxonomy" id="147266"/>
    <lineage>
        <taxon>Bacteria</taxon>
        <taxon>Pseudomonadati</taxon>
        <taxon>Pseudomonadota</taxon>
        <taxon>Alphaproteobacteria</taxon>
        <taxon>Hyphomicrobiales</taxon>
        <taxon>Rhizobiaceae</taxon>
        <taxon>Rhizobium/Agrobacterium group</taxon>
        <taxon>Agrobacterium</taxon>
    </lineage>
</organism>
<evidence type="ECO:0000313" key="1">
    <source>
        <dbReference type="EMBL" id="HEB44776.1"/>
    </source>
</evidence>
<name>A0A7C1PHS4_9HYPH</name>
<protein>
    <submittedName>
        <fullName evidence="1">Uncharacterized protein</fullName>
    </submittedName>
</protein>